<evidence type="ECO:0000256" key="1">
    <source>
        <dbReference type="SAM" id="SignalP"/>
    </source>
</evidence>
<sequence length="278" mass="29083">MVHLSRRTVLLTAAAATASTALRPASAHAALPTVDMELVVLAAQLDPVKTGTGITTGAGPSVTKVEQALVAHGLLDASYVDGHFGTVTRTAYGKWQESLGYSGLAANGLPGKTSLTALGDARFTVVRPLTVGARTTYQGFPFNARTVAMLREAFRLAGVTPAVEQGSYSPGVDPTSGGTHDGGGAVDLDAEALTSAHRTRVVTALRQVGFAAWLRTPSQGDWPLHIHGVAVNDTDLARAAQTQVGRYYQGRNGLANNLPDDGPQVTKVTWEQYLRAQA</sequence>
<proteinExistence type="predicted"/>
<reference evidence="3" key="1">
    <citation type="submission" date="2015-03" db="EMBL/GenBank/DDBJ databases">
        <title>Luteipulveratus halotolerans sp. nov., a novel actinobacterium (Dermacoccaceae) from Sarawak, Malaysia.</title>
        <authorList>
            <person name="Juboi H."/>
            <person name="Basik A."/>
            <person name="Shamsul S.S."/>
            <person name="Arnold P."/>
            <person name="Schmitt E.K."/>
            <person name="Sanglier J.-J."/>
            <person name="Yeo T."/>
        </authorList>
    </citation>
    <scope>NUCLEOTIDE SEQUENCE [LARGE SCALE GENOMIC DNA]</scope>
    <source>
        <strain evidence="3">C296001</strain>
    </source>
</reference>
<dbReference type="PATRIC" id="fig|1631356.3.peg.3125"/>
<dbReference type="InterPro" id="IPR036365">
    <property type="entry name" value="PGBD-like_sf"/>
</dbReference>
<dbReference type="AlphaFoldDB" id="A0A0L6CKJ3"/>
<dbReference type="STRING" id="1631356.VV01_15745"/>
<feature type="chain" id="PRO_5005563068" evidence="1">
    <location>
        <begin position="30"/>
        <end position="278"/>
    </location>
</feature>
<evidence type="ECO:0000313" key="3">
    <source>
        <dbReference type="Proteomes" id="UP000037397"/>
    </source>
</evidence>
<dbReference type="EMBL" id="LAIR01000002">
    <property type="protein sequence ID" value="KNX38264.1"/>
    <property type="molecule type" value="Genomic_DNA"/>
</dbReference>
<keyword evidence="1" id="KW-0732">Signal</keyword>
<dbReference type="InterPro" id="IPR036366">
    <property type="entry name" value="PGBDSf"/>
</dbReference>
<feature type="signal peptide" evidence="1">
    <location>
        <begin position="1"/>
        <end position="29"/>
    </location>
</feature>
<name>A0A0L6CKJ3_9MICO</name>
<evidence type="ECO:0000313" key="2">
    <source>
        <dbReference type="EMBL" id="KNX38264.1"/>
    </source>
</evidence>
<dbReference type="PROSITE" id="PS51318">
    <property type="entry name" value="TAT"/>
    <property type="match status" value="1"/>
</dbReference>
<organism evidence="2 3">
    <name type="scientific">Luteipulveratus halotolerans</name>
    <dbReference type="NCBI Taxonomy" id="1631356"/>
    <lineage>
        <taxon>Bacteria</taxon>
        <taxon>Bacillati</taxon>
        <taxon>Actinomycetota</taxon>
        <taxon>Actinomycetes</taxon>
        <taxon>Micrococcales</taxon>
        <taxon>Dermacoccaceae</taxon>
        <taxon>Luteipulveratus</taxon>
    </lineage>
</organism>
<keyword evidence="3" id="KW-1185">Reference proteome</keyword>
<dbReference type="OrthoDB" id="5178799at2"/>
<accession>A0A0L6CKJ3</accession>
<comment type="caution">
    <text evidence="2">The sequence shown here is derived from an EMBL/GenBank/DDBJ whole genome shotgun (WGS) entry which is preliminary data.</text>
</comment>
<protein>
    <submittedName>
        <fullName evidence="2">Peptidoglycan-binding protein</fullName>
    </submittedName>
</protein>
<dbReference type="SUPFAM" id="SSF47090">
    <property type="entry name" value="PGBD-like"/>
    <property type="match status" value="1"/>
</dbReference>
<dbReference type="Proteomes" id="UP000037397">
    <property type="component" value="Unassembled WGS sequence"/>
</dbReference>
<gene>
    <name evidence="2" type="ORF">VV01_15745</name>
</gene>
<dbReference type="InterPro" id="IPR006311">
    <property type="entry name" value="TAT_signal"/>
</dbReference>
<dbReference type="RefSeq" id="WP_050670697.1">
    <property type="nucleotide sequence ID" value="NZ_LAIR01000002.1"/>
</dbReference>
<dbReference type="Gene3D" id="1.10.101.10">
    <property type="entry name" value="PGBD-like superfamily/PGBD"/>
    <property type="match status" value="1"/>
</dbReference>